<comment type="caution">
    <text evidence="1">The sequence shown here is derived from an EMBL/GenBank/DDBJ whole genome shotgun (WGS) entry which is preliminary data.</text>
</comment>
<keyword evidence="2" id="KW-1185">Reference proteome</keyword>
<reference evidence="1 2" key="1">
    <citation type="submission" date="2021-08" db="EMBL/GenBank/DDBJ databases">
        <authorList>
            <person name="Peeters C."/>
        </authorList>
    </citation>
    <scope>NUCLEOTIDE SEQUENCE [LARGE SCALE GENOMIC DNA]</scope>
    <source>
        <strain evidence="1 2">LMG 21510</strain>
    </source>
</reference>
<name>A0ABN7XZ72_9BURK</name>
<protein>
    <submittedName>
        <fullName evidence="1">Uncharacterized protein</fullName>
    </submittedName>
</protein>
<dbReference type="EMBL" id="CAJZAH010000001">
    <property type="protein sequence ID" value="CAG9166403.1"/>
    <property type="molecule type" value="Genomic_DNA"/>
</dbReference>
<accession>A0ABN7XZ72</accession>
<evidence type="ECO:0000313" key="2">
    <source>
        <dbReference type="Proteomes" id="UP000721236"/>
    </source>
</evidence>
<sequence length="77" mass="8701">MRFALDVAQAKDFSFRNPGEMGRFKPSFSRFAPFLVALLRAQDGLLPSKDNNSLLANTRFAKPNRLNNCAVFLNRPL</sequence>
<evidence type="ECO:0000313" key="1">
    <source>
        <dbReference type="EMBL" id="CAG9166403.1"/>
    </source>
</evidence>
<dbReference type="Proteomes" id="UP000721236">
    <property type="component" value="Unassembled WGS sequence"/>
</dbReference>
<organism evidence="1 2">
    <name type="scientific">Cupriavidus respiraculi</name>
    <dbReference type="NCBI Taxonomy" id="195930"/>
    <lineage>
        <taxon>Bacteria</taxon>
        <taxon>Pseudomonadati</taxon>
        <taxon>Pseudomonadota</taxon>
        <taxon>Betaproteobacteria</taxon>
        <taxon>Burkholderiales</taxon>
        <taxon>Burkholderiaceae</taxon>
        <taxon>Cupriavidus</taxon>
    </lineage>
</organism>
<gene>
    <name evidence="1" type="ORF">LMG21510_00364</name>
</gene>
<proteinExistence type="predicted"/>